<comment type="caution">
    <text evidence="4">The sequence shown here is derived from an EMBL/GenBank/DDBJ whole genome shotgun (WGS) entry which is preliminary data.</text>
</comment>
<dbReference type="InterPro" id="IPR036568">
    <property type="entry name" value="GGCT-like_sf"/>
</dbReference>
<evidence type="ECO:0008006" key="6">
    <source>
        <dbReference type="Google" id="ProtNLM"/>
    </source>
</evidence>
<evidence type="ECO:0000313" key="4">
    <source>
        <dbReference type="EMBL" id="EXI76585.1"/>
    </source>
</evidence>
<evidence type="ECO:0000256" key="2">
    <source>
        <dbReference type="PIRSR" id="PIRSR617939-1"/>
    </source>
</evidence>
<dbReference type="PATRIC" id="fig|1454003.3.peg.4207"/>
<feature type="active site" description="Proton acceptor" evidence="2">
    <location>
        <position position="87"/>
    </location>
</feature>
<dbReference type="PANTHER" id="PTHR12935:SF0">
    <property type="entry name" value="GAMMA-GLUTAMYLCYCLOTRANSFERASE"/>
    <property type="match status" value="1"/>
</dbReference>
<dbReference type="STRING" id="1454003.AW10_04147"/>
<dbReference type="EMBL" id="JEMX01000152">
    <property type="protein sequence ID" value="EXI76585.1"/>
    <property type="molecule type" value="Genomic_DNA"/>
</dbReference>
<dbReference type="GO" id="GO:0003839">
    <property type="term" value="F:gamma-glutamylcyclotransferase activity"/>
    <property type="evidence" value="ECO:0007669"/>
    <property type="project" value="InterPro"/>
</dbReference>
<accession>A0A011PI86</accession>
<name>A0A011PI86_9PROT</name>
<protein>
    <recommendedName>
        <fullName evidence="6">Gamma-glutamylcyclotransferase</fullName>
    </recommendedName>
</protein>
<sequence length="177" mass="19068">MNIGTPAIVLNFAYGSNMLLARIRERVPSARPLGVAALHGHRLAWHKAGRDGSGKCDVVRSHAADAVVFGVLYEIAVAEKPILDAAEGLGAGYDEKRVPLQHKAVLLSASLYQATRIESSWQPYSWYKALVVAGAREHGLPSSYVAALEGVAAIDDGDRDRHARHLALTRATPLRQA</sequence>
<dbReference type="AlphaFoldDB" id="A0A011PI86"/>
<dbReference type="Gene3D" id="3.10.490.10">
    <property type="entry name" value="Gamma-glutamyl cyclotransferase-like"/>
    <property type="match status" value="1"/>
</dbReference>
<organism evidence="4 5">
    <name type="scientific">Candidatus Accumulibacter appositus</name>
    <dbReference type="NCBI Taxonomy" id="1454003"/>
    <lineage>
        <taxon>Bacteria</taxon>
        <taxon>Pseudomonadati</taxon>
        <taxon>Pseudomonadota</taxon>
        <taxon>Betaproteobacteria</taxon>
        <taxon>Candidatus Accumulibacter</taxon>
    </lineage>
</organism>
<dbReference type="CDD" id="cd06661">
    <property type="entry name" value="GGCT_like"/>
    <property type="match status" value="1"/>
</dbReference>
<reference evidence="4 5" key="1">
    <citation type="submission" date="2014-02" db="EMBL/GenBank/DDBJ databases">
        <title>Expanding our view of genomic diversity in Candidatus Accumulibacter clades.</title>
        <authorList>
            <person name="Skennerton C.T."/>
            <person name="Barr J.J."/>
            <person name="Slater F.R."/>
            <person name="Bond P.L."/>
            <person name="Tyson G.W."/>
        </authorList>
    </citation>
    <scope>NUCLEOTIDE SEQUENCE [LARGE SCALE GENOMIC DNA]</scope>
    <source>
        <strain evidence="5">BA-92</strain>
    </source>
</reference>
<gene>
    <name evidence="4" type="ORF">AW10_04147</name>
</gene>
<dbReference type="PANTHER" id="PTHR12935">
    <property type="entry name" value="GAMMA-GLUTAMYLCYCLOTRANSFERASE"/>
    <property type="match status" value="1"/>
</dbReference>
<dbReference type="Proteomes" id="UP000021816">
    <property type="component" value="Unassembled WGS sequence"/>
</dbReference>
<evidence type="ECO:0000256" key="1">
    <source>
        <dbReference type="ARBA" id="ARBA00023239"/>
    </source>
</evidence>
<proteinExistence type="predicted"/>
<dbReference type="InterPro" id="IPR017939">
    <property type="entry name" value="G-Glutamylcylcotransferase"/>
</dbReference>
<feature type="binding site" evidence="3">
    <location>
        <position position="127"/>
    </location>
    <ligand>
        <name>substrate</name>
    </ligand>
</feature>
<dbReference type="Pfam" id="PF13772">
    <property type="entry name" value="AIG2_2"/>
    <property type="match status" value="1"/>
</dbReference>
<dbReference type="SUPFAM" id="SSF110857">
    <property type="entry name" value="Gamma-glutamyl cyclotransferase-like"/>
    <property type="match status" value="1"/>
</dbReference>
<evidence type="ECO:0000256" key="3">
    <source>
        <dbReference type="PIRSR" id="PIRSR617939-2"/>
    </source>
</evidence>
<evidence type="ECO:0000313" key="5">
    <source>
        <dbReference type="Proteomes" id="UP000021816"/>
    </source>
</evidence>
<dbReference type="InterPro" id="IPR013024">
    <property type="entry name" value="GGCT-like"/>
</dbReference>
<keyword evidence="1" id="KW-0456">Lyase</keyword>